<evidence type="ECO:0000313" key="2">
    <source>
        <dbReference type="Proteomes" id="UP000299102"/>
    </source>
</evidence>
<dbReference type="EMBL" id="BGZK01000778">
    <property type="protein sequence ID" value="GBP60062.1"/>
    <property type="molecule type" value="Genomic_DNA"/>
</dbReference>
<comment type="caution">
    <text evidence="1">The sequence shown here is derived from an EMBL/GenBank/DDBJ whole genome shotgun (WGS) entry which is preliminary data.</text>
</comment>
<dbReference type="Gene3D" id="3.30.420.10">
    <property type="entry name" value="Ribonuclease H-like superfamily/Ribonuclease H"/>
    <property type="match status" value="1"/>
</dbReference>
<evidence type="ECO:0008006" key="3">
    <source>
        <dbReference type="Google" id="ProtNLM"/>
    </source>
</evidence>
<dbReference type="PANTHER" id="PTHR47326:SF1">
    <property type="entry name" value="HTH PSQ-TYPE DOMAIN-CONTAINING PROTEIN"/>
    <property type="match status" value="1"/>
</dbReference>
<protein>
    <recommendedName>
        <fullName evidence="3">Transposable element Tc3 transposase</fullName>
    </recommendedName>
</protein>
<dbReference type="STRING" id="151549.A0A4C1XAU6"/>
<dbReference type="AlphaFoldDB" id="A0A4C1XAU6"/>
<sequence>MERFTGVTTYLPPTMIRPPLRGVNFENIAICAGLNTCTWLQQDGATAHTSYTAMPVIRQLFPNKVISRRGDIPWSPRTPDLSPMDFILWGYLKTKIYEKNPQSIVELKENIRREMLSITELICLAVWKILVTVYKHAKNEMEHIWKK</sequence>
<evidence type="ECO:0000313" key="1">
    <source>
        <dbReference type="EMBL" id="GBP60062.1"/>
    </source>
</evidence>
<dbReference type="PANTHER" id="PTHR47326">
    <property type="entry name" value="TRANSPOSABLE ELEMENT TC3 TRANSPOSASE-LIKE PROTEIN"/>
    <property type="match status" value="1"/>
</dbReference>
<dbReference type="OrthoDB" id="9971063at2759"/>
<name>A0A4C1XAU6_EUMVA</name>
<gene>
    <name evidence="1" type="ORF">EVAR_7055_1</name>
</gene>
<dbReference type="Proteomes" id="UP000299102">
    <property type="component" value="Unassembled WGS sequence"/>
</dbReference>
<keyword evidence="2" id="KW-1185">Reference proteome</keyword>
<dbReference type="InterPro" id="IPR036397">
    <property type="entry name" value="RNaseH_sf"/>
</dbReference>
<accession>A0A4C1XAU6</accession>
<proteinExistence type="predicted"/>
<dbReference type="GO" id="GO:0003676">
    <property type="term" value="F:nucleic acid binding"/>
    <property type="evidence" value="ECO:0007669"/>
    <property type="project" value="InterPro"/>
</dbReference>
<reference evidence="1 2" key="1">
    <citation type="journal article" date="2019" name="Commun. Biol.">
        <title>The bagworm genome reveals a unique fibroin gene that provides high tensile strength.</title>
        <authorList>
            <person name="Kono N."/>
            <person name="Nakamura H."/>
            <person name="Ohtoshi R."/>
            <person name="Tomita M."/>
            <person name="Numata K."/>
            <person name="Arakawa K."/>
        </authorList>
    </citation>
    <scope>NUCLEOTIDE SEQUENCE [LARGE SCALE GENOMIC DNA]</scope>
</reference>
<organism evidence="1 2">
    <name type="scientific">Eumeta variegata</name>
    <name type="common">Bagworm moth</name>
    <name type="synonym">Eumeta japonica</name>
    <dbReference type="NCBI Taxonomy" id="151549"/>
    <lineage>
        <taxon>Eukaryota</taxon>
        <taxon>Metazoa</taxon>
        <taxon>Ecdysozoa</taxon>
        <taxon>Arthropoda</taxon>
        <taxon>Hexapoda</taxon>
        <taxon>Insecta</taxon>
        <taxon>Pterygota</taxon>
        <taxon>Neoptera</taxon>
        <taxon>Endopterygota</taxon>
        <taxon>Lepidoptera</taxon>
        <taxon>Glossata</taxon>
        <taxon>Ditrysia</taxon>
        <taxon>Tineoidea</taxon>
        <taxon>Psychidae</taxon>
        <taxon>Oiketicinae</taxon>
        <taxon>Eumeta</taxon>
    </lineage>
</organism>